<keyword evidence="2 11" id="KW-0004">4Fe-4S</keyword>
<keyword evidence="8 11" id="KW-0408">Iron</keyword>
<dbReference type="HAMAP" id="MF_01540">
    <property type="entry name" value="CysI"/>
    <property type="match status" value="1"/>
</dbReference>
<feature type="domain" description="Nitrite/Sulfite reductase ferredoxin-like" evidence="13">
    <location>
        <begin position="350"/>
        <end position="416"/>
    </location>
</feature>
<comment type="subunit">
    <text evidence="11">Alpha(8)-beta(8). The alpha component is a flavoprotein, the beta component is a hemoprotein.</text>
</comment>
<feature type="binding site" description="axial binding residue" evidence="11">
    <location>
        <position position="486"/>
    </location>
    <ligand>
        <name>siroheme</name>
        <dbReference type="ChEBI" id="CHEBI:60052"/>
    </ligand>
    <ligandPart>
        <name>Fe</name>
        <dbReference type="ChEBI" id="CHEBI:18248"/>
    </ligandPart>
</feature>
<evidence type="ECO:0000256" key="6">
    <source>
        <dbReference type="ARBA" id="ARBA00022857"/>
    </source>
</evidence>
<dbReference type="InterPro" id="IPR045169">
    <property type="entry name" value="NO2/SO3_Rdtase_4Fe4S_prot"/>
</dbReference>
<dbReference type="SUPFAM" id="SSF55124">
    <property type="entry name" value="Nitrite/Sulfite reductase N-terminal domain-like"/>
    <property type="match status" value="2"/>
</dbReference>
<comment type="cofactor">
    <cofactor evidence="11">
        <name>siroheme</name>
        <dbReference type="ChEBI" id="CHEBI:60052"/>
    </cofactor>
    <text evidence="11">Binds 1 siroheme per subunit.</text>
</comment>
<comment type="cofactor">
    <cofactor evidence="11">
        <name>[4Fe-4S] cluster</name>
        <dbReference type="ChEBI" id="CHEBI:49883"/>
    </cofactor>
    <text evidence="11">Binds 1 [4Fe-4S] cluster per subunit.</text>
</comment>
<keyword evidence="4 11" id="KW-0349">Heme</keyword>
<sequence length="572" mass="63871">MADTPKLSEVEHVKAASNYLRGTLAESLVNPLTGALYPDDTHLIKFHGSYQQTDRDLDSERKRQKLEPLYSLMIRVRVPGGIASPAQWLRMDELADEYGNHTLKLTTRQAFQLHGVLKSDLKKTIQGFNEALLDSIAGCGDVNRNVMCNPNPHESPLHAAVYEVSKQISAHLTPRTSAYWDLWLNGEPQFTSAPNEGEQQDAEPIYGKTYLPRKFKIALAIPPYNDTDIFANDLGLIAIEEQGQLVGFNVAVGGGMGMTFGMPDTYPRLADIIGFVPADKVVDTCEKIVTIQRDWGNRENRKFSRLKYTVDRVGLDVFKQELDQRLGFPVEPARPYQFRSSGDAYGWSIQADGRAHLTLFVEGGRILDRDGYALKTALREIAAFHTGDFRLTGNQNLIIANIAPEHRLSVQAVLQQHGVAIEAGKEYTALRRGALACVALPTCTLAFAEAERYLPELLDRLDRVIRQQGLAQDDILLRMTGCPNGCARPYLGEIGLVGRAVGRYNLYLGAAFNGERMNKLYKEMLDEDGIVQELTPLLADYAQNRQPQERFGDFVIRQGYVQPTESGLTFHE</sequence>
<dbReference type="PANTHER" id="PTHR11493">
    <property type="entry name" value="SULFITE REDUCTASE [NADPH] SUBUNIT BETA-RELATED"/>
    <property type="match status" value="1"/>
</dbReference>
<dbReference type="EC" id="1.8.1.2" evidence="11"/>
<dbReference type="InterPro" id="IPR045854">
    <property type="entry name" value="NO2/SO3_Rdtase_4Fe4S_sf"/>
</dbReference>
<dbReference type="SUPFAM" id="SSF56014">
    <property type="entry name" value="Nitrite and sulphite reductase 4Fe-4S domain-like"/>
    <property type="match status" value="2"/>
</dbReference>
<evidence type="ECO:0000256" key="9">
    <source>
        <dbReference type="ARBA" id="ARBA00023014"/>
    </source>
</evidence>
<dbReference type="Pfam" id="PF01077">
    <property type="entry name" value="NIR_SIR"/>
    <property type="match status" value="1"/>
</dbReference>
<accession>A0ABY7PUJ6</accession>
<keyword evidence="7 11" id="KW-0560">Oxidoreductase</keyword>
<evidence type="ECO:0000313" key="15">
    <source>
        <dbReference type="Proteomes" id="UP001211872"/>
    </source>
</evidence>
<feature type="binding site" evidence="11">
    <location>
        <position position="437"/>
    </location>
    <ligand>
        <name>[4Fe-4S] cluster</name>
        <dbReference type="ChEBI" id="CHEBI:49883"/>
    </ligand>
</feature>
<dbReference type="InterPro" id="IPR006066">
    <property type="entry name" value="NO2/SO3_Rdtase_FeS/sirohaem_BS"/>
</dbReference>
<dbReference type="PANTHER" id="PTHR11493:SF47">
    <property type="entry name" value="SULFITE REDUCTASE [NADPH] SUBUNIT BETA"/>
    <property type="match status" value="1"/>
</dbReference>
<keyword evidence="3 11" id="KW-0028">Amino-acid biosynthesis</keyword>
<protein>
    <recommendedName>
        <fullName evidence="11">Sulfite reductase [NADPH] hemoprotein beta-component</fullName>
        <shortName evidence="11">SiR-HP</shortName>
        <shortName evidence="11">SiRHP</shortName>
        <ecNumber evidence="11">1.8.1.2</ecNumber>
    </recommendedName>
</protein>
<dbReference type="Proteomes" id="UP001211872">
    <property type="component" value="Chromosome"/>
</dbReference>
<dbReference type="NCBIfam" id="TIGR02041">
    <property type="entry name" value="CysI"/>
    <property type="match status" value="1"/>
</dbReference>
<reference evidence="14 15" key="1">
    <citation type="journal article" date="2011" name="Int. J. Syst. Evol. Microbiol.">
        <title>Hymenobacter yonginensis sp. nov., isolated from a mesotrophic artificial lake.</title>
        <authorList>
            <person name="Joung Y."/>
            <person name="Cho S.H."/>
            <person name="Kim H."/>
            <person name="Kim S.B."/>
            <person name="Joh K."/>
        </authorList>
    </citation>
    <scope>NUCLEOTIDE SEQUENCE [LARGE SCALE GENOMIC DNA]</scope>
    <source>
        <strain evidence="14 15">KCTC 22745</strain>
    </source>
</reference>
<feature type="domain" description="Nitrite/Sulfite reductase ferredoxin-like" evidence="13">
    <location>
        <begin position="72"/>
        <end position="130"/>
    </location>
</feature>
<keyword evidence="9 11" id="KW-0411">Iron-sulfur</keyword>
<feature type="binding site" evidence="11">
    <location>
        <position position="443"/>
    </location>
    <ligand>
        <name>[4Fe-4S] cluster</name>
        <dbReference type="ChEBI" id="CHEBI:49883"/>
    </ligand>
</feature>
<evidence type="ECO:0000256" key="4">
    <source>
        <dbReference type="ARBA" id="ARBA00022617"/>
    </source>
</evidence>
<proteinExistence type="inferred from homology"/>
<comment type="catalytic activity">
    <reaction evidence="11">
        <text>hydrogen sulfide + 3 NADP(+) + 3 H2O = sulfite + 3 NADPH + 4 H(+)</text>
        <dbReference type="Rhea" id="RHEA:13801"/>
        <dbReference type="ChEBI" id="CHEBI:15377"/>
        <dbReference type="ChEBI" id="CHEBI:15378"/>
        <dbReference type="ChEBI" id="CHEBI:17359"/>
        <dbReference type="ChEBI" id="CHEBI:29919"/>
        <dbReference type="ChEBI" id="CHEBI:57783"/>
        <dbReference type="ChEBI" id="CHEBI:58349"/>
        <dbReference type="EC" id="1.8.1.2"/>
    </reaction>
</comment>
<feature type="binding site" evidence="11">
    <location>
        <position position="482"/>
    </location>
    <ligand>
        <name>[4Fe-4S] cluster</name>
        <dbReference type="ChEBI" id="CHEBI:49883"/>
    </ligand>
</feature>
<evidence type="ECO:0000256" key="3">
    <source>
        <dbReference type="ARBA" id="ARBA00022605"/>
    </source>
</evidence>
<dbReference type="PRINTS" id="PR00397">
    <property type="entry name" value="SIROHAEM"/>
</dbReference>
<feature type="binding site" evidence="11">
    <location>
        <position position="486"/>
    </location>
    <ligand>
        <name>[4Fe-4S] cluster</name>
        <dbReference type="ChEBI" id="CHEBI:49883"/>
    </ligand>
</feature>
<dbReference type="RefSeq" id="WP_270129195.1">
    <property type="nucleotide sequence ID" value="NZ_CP115396.1"/>
</dbReference>
<keyword evidence="15" id="KW-1185">Reference proteome</keyword>
<dbReference type="EMBL" id="CP115396">
    <property type="protein sequence ID" value="WBO86576.1"/>
    <property type="molecule type" value="Genomic_DNA"/>
</dbReference>
<evidence type="ECO:0000256" key="11">
    <source>
        <dbReference type="HAMAP-Rule" id="MF_01540"/>
    </source>
</evidence>
<dbReference type="PROSITE" id="PS00365">
    <property type="entry name" value="NIR_SIR"/>
    <property type="match status" value="1"/>
</dbReference>
<dbReference type="InterPro" id="IPR005117">
    <property type="entry name" value="NiRdtase/SiRdtase_haem-b_fer"/>
</dbReference>
<evidence type="ECO:0000259" key="13">
    <source>
        <dbReference type="Pfam" id="PF03460"/>
    </source>
</evidence>
<dbReference type="Gene3D" id="3.30.413.10">
    <property type="entry name" value="Sulfite Reductase Hemoprotein, domain 1"/>
    <property type="match status" value="2"/>
</dbReference>
<evidence type="ECO:0000256" key="2">
    <source>
        <dbReference type="ARBA" id="ARBA00022485"/>
    </source>
</evidence>
<feature type="domain" description="Nitrite/sulphite reductase 4Fe-4S" evidence="12">
    <location>
        <begin position="167"/>
        <end position="328"/>
    </location>
</feature>
<dbReference type="InterPro" id="IPR036136">
    <property type="entry name" value="Nit/Sulf_reduc_fer-like_dom_sf"/>
</dbReference>
<evidence type="ECO:0000256" key="10">
    <source>
        <dbReference type="ARBA" id="ARBA00023192"/>
    </source>
</evidence>
<organism evidence="14 15">
    <name type="scientific">Hymenobacter yonginensis</name>
    <dbReference type="NCBI Taxonomy" id="748197"/>
    <lineage>
        <taxon>Bacteria</taxon>
        <taxon>Pseudomonadati</taxon>
        <taxon>Bacteroidota</taxon>
        <taxon>Cytophagia</taxon>
        <taxon>Cytophagales</taxon>
        <taxon>Hymenobacteraceae</taxon>
        <taxon>Hymenobacter</taxon>
    </lineage>
</organism>
<evidence type="ECO:0000256" key="1">
    <source>
        <dbReference type="ARBA" id="ARBA00010429"/>
    </source>
</evidence>
<name>A0ABY7PUJ6_9BACT</name>
<evidence type="ECO:0000256" key="7">
    <source>
        <dbReference type="ARBA" id="ARBA00023002"/>
    </source>
</evidence>
<evidence type="ECO:0000256" key="5">
    <source>
        <dbReference type="ARBA" id="ARBA00022723"/>
    </source>
</evidence>
<comment type="similarity">
    <text evidence="1 11">Belongs to the nitrite and sulfite reductase 4Fe-4S domain family.</text>
</comment>
<comment type="pathway">
    <text evidence="11">Sulfur metabolism; hydrogen sulfide biosynthesis; hydrogen sulfide from sulfite (NADPH route): step 1/1.</text>
</comment>
<comment type="function">
    <text evidence="11">Component of the sulfite reductase complex that catalyzes the 6-electron reduction of sulfite to sulfide. This is one of several activities required for the biosynthesis of L-cysteine from sulfate.</text>
</comment>
<evidence type="ECO:0000259" key="12">
    <source>
        <dbReference type="Pfam" id="PF01077"/>
    </source>
</evidence>
<dbReference type="Gene3D" id="3.90.480.20">
    <property type="match status" value="1"/>
</dbReference>
<keyword evidence="10 11" id="KW-0198">Cysteine biosynthesis</keyword>
<gene>
    <name evidence="11" type="primary">cysI</name>
    <name evidence="14" type="ORF">O9Z63_10000</name>
</gene>
<dbReference type="InterPro" id="IPR006067">
    <property type="entry name" value="NO2/SO3_Rdtase_4Fe4S_dom"/>
</dbReference>
<dbReference type="Pfam" id="PF03460">
    <property type="entry name" value="NIR_SIR_ferr"/>
    <property type="match status" value="2"/>
</dbReference>
<keyword evidence="6 11" id="KW-0521">NADP</keyword>
<keyword evidence="5 11" id="KW-0479">Metal-binding</keyword>
<evidence type="ECO:0000256" key="8">
    <source>
        <dbReference type="ARBA" id="ARBA00023004"/>
    </source>
</evidence>
<dbReference type="InterPro" id="IPR011786">
    <property type="entry name" value="CysI"/>
</dbReference>
<dbReference type="NCBIfam" id="NF010029">
    <property type="entry name" value="PRK13504.1"/>
    <property type="match status" value="1"/>
</dbReference>
<evidence type="ECO:0000313" key="14">
    <source>
        <dbReference type="EMBL" id="WBO86576.1"/>
    </source>
</evidence>